<evidence type="ECO:0000313" key="4">
    <source>
        <dbReference type="WBParaSite" id="BTMF_0000581301-mRNA-1"/>
    </source>
</evidence>
<feature type="compositionally biased region" description="Polar residues" evidence="1">
    <location>
        <begin position="37"/>
        <end position="47"/>
    </location>
</feature>
<keyword evidence="3" id="KW-1185">Reference proteome</keyword>
<organism evidence="4">
    <name type="scientific">Brugia timori</name>
    <dbReference type="NCBI Taxonomy" id="42155"/>
    <lineage>
        <taxon>Eukaryota</taxon>
        <taxon>Metazoa</taxon>
        <taxon>Ecdysozoa</taxon>
        <taxon>Nematoda</taxon>
        <taxon>Chromadorea</taxon>
        <taxon>Rhabditida</taxon>
        <taxon>Spirurina</taxon>
        <taxon>Spiruromorpha</taxon>
        <taxon>Filarioidea</taxon>
        <taxon>Onchocercidae</taxon>
        <taxon>Brugia</taxon>
    </lineage>
</organism>
<reference evidence="2 3" key="2">
    <citation type="submission" date="2018-11" db="EMBL/GenBank/DDBJ databases">
        <authorList>
            <consortium name="Pathogen Informatics"/>
        </authorList>
    </citation>
    <scope>NUCLEOTIDE SEQUENCE [LARGE SCALE GENOMIC DNA]</scope>
</reference>
<feature type="compositionally biased region" description="Low complexity" evidence="1">
    <location>
        <begin position="82"/>
        <end position="98"/>
    </location>
</feature>
<evidence type="ECO:0000313" key="3">
    <source>
        <dbReference type="Proteomes" id="UP000280834"/>
    </source>
</evidence>
<reference evidence="4" key="1">
    <citation type="submission" date="2017-02" db="UniProtKB">
        <authorList>
            <consortium name="WormBaseParasite"/>
        </authorList>
    </citation>
    <scope>IDENTIFICATION</scope>
</reference>
<sequence length="141" mass="14570">MRPQSWASTISTDSIRSSDTTTDGSVVDGNGNNSNGIYCSSPSSGSPTFVPIISDEDPDNNITTNDQLQTRSYSCPENSLGSLSPSPLSSSTTTTKPITTATIPSAGVLNTILAKSLTTTTATPLNTIIESSSSTELFATI</sequence>
<evidence type="ECO:0000313" key="2">
    <source>
        <dbReference type="EMBL" id="VDO17659.1"/>
    </source>
</evidence>
<protein>
    <submittedName>
        <fullName evidence="2 4">Uncharacterized protein</fullName>
    </submittedName>
</protein>
<dbReference type="STRING" id="42155.A0A0R3QHE8"/>
<evidence type="ECO:0000256" key="1">
    <source>
        <dbReference type="SAM" id="MobiDB-lite"/>
    </source>
</evidence>
<feature type="compositionally biased region" description="Polar residues" evidence="1">
    <location>
        <begin position="60"/>
        <end position="81"/>
    </location>
</feature>
<dbReference type="WBParaSite" id="BTMF_0000581301-mRNA-1">
    <property type="protein sequence ID" value="BTMF_0000581301-mRNA-1"/>
    <property type="gene ID" value="BTMF_0000581301"/>
</dbReference>
<feature type="region of interest" description="Disordered" evidence="1">
    <location>
        <begin position="1"/>
        <end position="98"/>
    </location>
</feature>
<dbReference type="Proteomes" id="UP000280834">
    <property type="component" value="Unassembled WGS sequence"/>
</dbReference>
<dbReference type="AlphaFoldDB" id="A0A0R3QHE8"/>
<name>A0A0R3QHE8_9BILA</name>
<feature type="compositionally biased region" description="Low complexity" evidence="1">
    <location>
        <begin position="8"/>
        <end position="36"/>
    </location>
</feature>
<gene>
    <name evidence="2" type="ORF">BTMF_LOCUS5083</name>
</gene>
<dbReference type="EMBL" id="UZAG01005304">
    <property type="protein sequence ID" value="VDO17659.1"/>
    <property type="molecule type" value="Genomic_DNA"/>
</dbReference>
<proteinExistence type="predicted"/>
<accession>A0A0R3QHE8</accession>